<evidence type="ECO:0000313" key="3">
    <source>
        <dbReference type="Proteomes" id="UP000245876"/>
    </source>
</evidence>
<proteinExistence type="predicted"/>
<dbReference type="Proteomes" id="UP000245876">
    <property type="component" value="Unassembled WGS sequence"/>
</dbReference>
<protein>
    <submittedName>
        <fullName evidence="2">Uncharacterized protein</fullName>
    </submittedName>
</protein>
<keyword evidence="3" id="KW-1185">Reference proteome</keyword>
<feature type="transmembrane region" description="Helical" evidence="1">
    <location>
        <begin position="162"/>
        <end position="190"/>
    </location>
</feature>
<dbReference type="GO" id="GO:0140359">
    <property type="term" value="F:ABC-type transporter activity"/>
    <property type="evidence" value="ECO:0007669"/>
    <property type="project" value="InterPro"/>
</dbReference>
<keyword evidence="1" id="KW-0472">Membrane</keyword>
<evidence type="ECO:0000256" key="1">
    <source>
        <dbReference type="SAM" id="Phobius"/>
    </source>
</evidence>
<keyword evidence="1" id="KW-0812">Transmembrane</keyword>
<feature type="transmembrane region" description="Helical" evidence="1">
    <location>
        <begin position="261"/>
        <end position="283"/>
    </location>
</feature>
<sequence length="290" mass="30632">MFNLLRSDLYRLVHGRKFWVVTVLSVLLTAGLLVTLMLLGTVSGASQTDTDGVSVTANVTAGLMASARTMESHTAILSSSGLGGSSILSMFIAVLAVLTVMDDWDAGFVKNLIAGRHSRMTYVASRLLMPTLLTVWNVVVAIASLELTCLVLGIRFRHTESIGAYLGFCGLKTLGMVAFVLIVVALTMIARSKAFGIAAAVLVGAGIMGSLMNIILSVIAVYLPWAAQLAQWLPSNTAKLYTDSAGLLATTVGGTSLGMPVWAHALICFAGWIILSVGVALLVNRRRDVC</sequence>
<gene>
    <name evidence="2" type="ORF">DF196_04055</name>
</gene>
<feature type="transmembrane region" description="Helical" evidence="1">
    <location>
        <begin position="127"/>
        <end position="156"/>
    </location>
</feature>
<name>A0A2U2NB93_9BIFI</name>
<organism evidence="2 3">
    <name type="scientific">Bifidobacterium callitrichidarum</name>
    <dbReference type="NCBI Taxonomy" id="2052941"/>
    <lineage>
        <taxon>Bacteria</taxon>
        <taxon>Bacillati</taxon>
        <taxon>Actinomycetota</taxon>
        <taxon>Actinomycetes</taxon>
        <taxon>Bifidobacteriales</taxon>
        <taxon>Bifidobacteriaceae</taxon>
        <taxon>Bifidobacterium</taxon>
    </lineage>
</organism>
<accession>A0A2U2NB93</accession>
<feature type="transmembrane region" description="Helical" evidence="1">
    <location>
        <begin position="197"/>
        <end position="225"/>
    </location>
</feature>
<feature type="transmembrane region" description="Helical" evidence="1">
    <location>
        <begin position="87"/>
        <end position="106"/>
    </location>
</feature>
<evidence type="ECO:0000313" key="2">
    <source>
        <dbReference type="EMBL" id="PWG66358.1"/>
    </source>
</evidence>
<reference evidence="2 3" key="1">
    <citation type="journal article" date="2018" name="Int. J. Syst. Evol. Microbiol.">
        <title>Bifidobacterium callitrichidarum sp. nov. from the faeces of the emperor tamarin (Saguinus imperator).</title>
        <authorList>
            <person name="Modesto M."/>
            <person name="Michelini S."/>
            <person name="Sansosti M.C."/>
            <person name="De Filippo C."/>
            <person name="Cavalieri D."/>
            <person name="Qvirist L."/>
            <person name="Andlid T."/>
            <person name="Spiezio C."/>
            <person name="Sandri C."/>
            <person name="Pascarelli S."/>
            <person name="Sgorbati B."/>
            <person name="Mattarelli P."/>
        </authorList>
    </citation>
    <scope>NUCLEOTIDE SEQUENCE [LARGE SCALE GENOMIC DNA]</scope>
    <source>
        <strain evidence="2 3">TRI 5</strain>
    </source>
</reference>
<dbReference type="AlphaFoldDB" id="A0A2U2NB93"/>
<dbReference type="EMBL" id="QFFM01000006">
    <property type="protein sequence ID" value="PWG66358.1"/>
    <property type="molecule type" value="Genomic_DNA"/>
</dbReference>
<dbReference type="GO" id="GO:0005886">
    <property type="term" value="C:plasma membrane"/>
    <property type="evidence" value="ECO:0007669"/>
    <property type="project" value="UniProtKB-SubCell"/>
</dbReference>
<comment type="caution">
    <text evidence="2">The sequence shown here is derived from an EMBL/GenBank/DDBJ whole genome shotgun (WGS) entry which is preliminary data.</text>
</comment>
<keyword evidence="1" id="KW-1133">Transmembrane helix</keyword>
<feature type="transmembrane region" description="Helical" evidence="1">
    <location>
        <begin position="18"/>
        <end position="39"/>
    </location>
</feature>